<dbReference type="EMBL" id="JANPWB010000001">
    <property type="protein sequence ID" value="KAJ1215386.1"/>
    <property type="molecule type" value="Genomic_DNA"/>
</dbReference>
<proteinExistence type="predicted"/>
<organism evidence="2 3">
    <name type="scientific">Pleurodeles waltl</name>
    <name type="common">Iberian ribbed newt</name>
    <dbReference type="NCBI Taxonomy" id="8319"/>
    <lineage>
        <taxon>Eukaryota</taxon>
        <taxon>Metazoa</taxon>
        <taxon>Chordata</taxon>
        <taxon>Craniata</taxon>
        <taxon>Vertebrata</taxon>
        <taxon>Euteleostomi</taxon>
        <taxon>Amphibia</taxon>
        <taxon>Batrachia</taxon>
        <taxon>Caudata</taxon>
        <taxon>Salamandroidea</taxon>
        <taxon>Salamandridae</taxon>
        <taxon>Pleurodelinae</taxon>
        <taxon>Pleurodeles</taxon>
    </lineage>
</organism>
<accession>A0AAV7WRS5</accession>
<evidence type="ECO:0000313" key="2">
    <source>
        <dbReference type="EMBL" id="KAJ1215386.1"/>
    </source>
</evidence>
<feature type="transmembrane region" description="Helical" evidence="1">
    <location>
        <begin position="166"/>
        <end position="189"/>
    </location>
</feature>
<evidence type="ECO:0000256" key="1">
    <source>
        <dbReference type="SAM" id="Phobius"/>
    </source>
</evidence>
<gene>
    <name evidence="2" type="ORF">NDU88_002995</name>
</gene>
<evidence type="ECO:0000313" key="3">
    <source>
        <dbReference type="Proteomes" id="UP001066276"/>
    </source>
</evidence>
<keyword evidence="1" id="KW-1133">Transmembrane helix</keyword>
<keyword evidence="1" id="KW-0472">Membrane</keyword>
<keyword evidence="1" id="KW-0812">Transmembrane</keyword>
<feature type="transmembrane region" description="Helical" evidence="1">
    <location>
        <begin position="114"/>
        <end position="146"/>
    </location>
</feature>
<dbReference type="Proteomes" id="UP001066276">
    <property type="component" value="Chromosome 1_1"/>
</dbReference>
<reference evidence="2" key="1">
    <citation type="journal article" date="2022" name="bioRxiv">
        <title>Sequencing and chromosome-scale assembly of the giantPleurodeles waltlgenome.</title>
        <authorList>
            <person name="Brown T."/>
            <person name="Elewa A."/>
            <person name="Iarovenko S."/>
            <person name="Subramanian E."/>
            <person name="Araus A.J."/>
            <person name="Petzold A."/>
            <person name="Susuki M."/>
            <person name="Suzuki K.-i.T."/>
            <person name="Hayashi T."/>
            <person name="Toyoda A."/>
            <person name="Oliveira C."/>
            <person name="Osipova E."/>
            <person name="Leigh N.D."/>
            <person name="Simon A."/>
            <person name="Yun M.H."/>
        </authorList>
    </citation>
    <scope>NUCLEOTIDE SEQUENCE</scope>
    <source>
        <strain evidence="2">20211129_DDA</strain>
        <tissue evidence="2">Liver</tissue>
    </source>
</reference>
<keyword evidence="3" id="KW-1185">Reference proteome</keyword>
<protein>
    <submittedName>
        <fullName evidence="2">Uncharacterized protein</fullName>
    </submittedName>
</protein>
<name>A0AAV7WRS5_PLEWA</name>
<dbReference type="AlphaFoldDB" id="A0AAV7WRS5"/>
<sequence>MPSSSGAGVGLVPNVLLPGKDVVSRWLLPLVLEGALCPVCFILDGARSQSLTCVSHRQVLQGPGRTAAHVVTSTHCSLVVMAAQRMPVALQVVVLSVVVAASRPSPAASDGCPLGLLLLAAVLLAAVQVAVLPAVQVAVLSVVVVASWPSPAASDGCPLRLLPVVLLAPVQVAVLAAVQVAVLSVVVVASRPSPAASDG</sequence>
<comment type="caution">
    <text evidence="2">The sequence shown here is derived from an EMBL/GenBank/DDBJ whole genome shotgun (WGS) entry which is preliminary data.</text>
</comment>